<protein>
    <submittedName>
        <fullName evidence="1">Uncharacterized protein</fullName>
    </submittedName>
</protein>
<keyword evidence="2" id="KW-1185">Reference proteome</keyword>
<dbReference type="Proteomes" id="UP001321760">
    <property type="component" value="Unassembled WGS sequence"/>
</dbReference>
<proteinExistence type="predicted"/>
<evidence type="ECO:0000313" key="2">
    <source>
        <dbReference type="Proteomes" id="UP001321760"/>
    </source>
</evidence>
<name>A0AAV9H1G9_9PEZI</name>
<dbReference type="AlphaFoldDB" id="A0AAV9H1G9"/>
<dbReference type="EMBL" id="MU865919">
    <property type="protein sequence ID" value="KAK4453770.1"/>
    <property type="molecule type" value="Genomic_DNA"/>
</dbReference>
<reference evidence="1" key="1">
    <citation type="journal article" date="2023" name="Mol. Phylogenet. Evol.">
        <title>Genome-scale phylogeny and comparative genomics of the fungal order Sordariales.</title>
        <authorList>
            <person name="Hensen N."/>
            <person name="Bonometti L."/>
            <person name="Westerberg I."/>
            <person name="Brannstrom I.O."/>
            <person name="Guillou S."/>
            <person name="Cros-Aarteil S."/>
            <person name="Calhoun S."/>
            <person name="Haridas S."/>
            <person name="Kuo A."/>
            <person name="Mondo S."/>
            <person name="Pangilinan J."/>
            <person name="Riley R."/>
            <person name="LaButti K."/>
            <person name="Andreopoulos B."/>
            <person name="Lipzen A."/>
            <person name="Chen C."/>
            <person name="Yan M."/>
            <person name="Daum C."/>
            <person name="Ng V."/>
            <person name="Clum A."/>
            <person name="Steindorff A."/>
            <person name="Ohm R.A."/>
            <person name="Martin F."/>
            <person name="Silar P."/>
            <person name="Natvig D.O."/>
            <person name="Lalanne C."/>
            <person name="Gautier V."/>
            <person name="Ament-Velasquez S.L."/>
            <person name="Kruys A."/>
            <person name="Hutchinson M.I."/>
            <person name="Powell A.J."/>
            <person name="Barry K."/>
            <person name="Miller A.N."/>
            <person name="Grigoriev I.V."/>
            <person name="Debuchy R."/>
            <person name="Gladieux P."/>
            <person name="Hiltunen Thoren M."/>
            <person name="Johannesson H."/>
        </authorList>
    </citation>
    <scope>NUCLEOTIDE SEQUENCE</scope>
    <source>
        <strain evidence="1">PSN243</strain>
    </source>
</reference>
<organism evidence="1 2">
    <name type="scientific">Podospora aff. communis PSN243</name>
    <dbReference type="NCBI Taxonomy" id="3040156"/>
    <lineage>
        <taxon>Eukaryota</taxon>
        <taxon>Fungi</taxon>
        <taxon>Dikarya</taxon>
        <taxon>Ascomycota</taxon>
        <taxon>Pezizomycotina</taxon>
        <taxon>Sordariomycetes</taxon>
        <taxon>Sordariomycetidae</taxon>
        <taxon>Sordariales</taxon>
        <taxon>Podosporaceae</taxon>
        <taxon>Podospora</taxon>
    </lineage>
</organism>
<reference evidence="1" key="2">
    <citation type="submission" date="2023-05" db="EMBL/GenBank/DDBJ databases">
        <authorList>
            <consortium name="Lawrence Berkeley National Laboratory"/>
            <person name="Steindorff A."/>
            <person name="Hensen N."/>
            <person name="Bonometti L."/>
            <person name="Westerberg I."/>
            <person name="Brannstrom I.O."/>
            <person name="Guillou S."/>
            <person name="Cros-Aarteil S."/>
            <person name="Calhoun S."/>
            <person name="Haridas S."/>
            <person name="Kuo A."/>
            <person name="Mondo S."/>
            <person name="Pangilinan J."/>
            <person name="Riley R."/>
            <person name="Labutti K."/>
            <person name="Andreopoulos B."/>
            <person name="Lipzen A."/>
            <person name="Chen C."/>
            <person name="Yanf M."/>
            <person name="Daum C."/>
            <person name="Ng V."/>
            <person name="Clum A."/>
            <person name="Ohm R."/>
            <person name="Martin F."/>
            <person name="Silar P."/>
            <person name="Natvig D."/>
            <person name="Lalanne C."/>
            <person name="Gautier V."/>
            <person name="Ament-Velasquez S.L."/>
            <person name="Kruys A."/>
            <person name="Hutchinson M.I."/>
            <person name="Powell A.J."/>
            <person name="Barry K."/>
            <person name="Miller A.N."/>
            <person name="Grigoriev I.V."/>
            <person name="Debuchy R."/>
            <person name="Gladieux P."/>
            <person name="Thoren M.H."/>
            <person name="Johannesson H."/>
        </authorList>
    </citation>
    <scope>NUCLEOTIDE SEQUENCE</scope>
    <source>
        <strain evidence="1">PSN243</strain>
    </source>
</reference>
<gene>
    <name evidence="1" type="ORF">QBC34DRAFT_395029</name>
</gene>
<comment type="caution">
    <text evidence="1">The sequence shown here is derived from an EMBL/GenBank/DDBJ whole genome shotgun (WGS) entry which is preliminary data.</text>
</comment>
<evidence type="ECO:0000313" key="1">
    <source>
        <dbReference type="EMBL" id="KAK4453770.1"/>
    </source>
</evidence>
<sequence>MWMTDDLQHPLGRQVVIGRVRSKHNVHLSATRLAAIAPPLQRVTGGGLACARPPLPSRPRWFCLSGLWPPARGTDSRAFLPFPFGGNPKARGTNPTPGPAGPKKLIREHRLVASSVSCSQRLEICGNRAHCSFLPRSNGVWKHACCSLRSPLTQREAKKEQTKCAKNRRAREWRERGKGGPVKLPSGKLSWLLAMERRRRLECPSDVGSAPTPPGLAGVERVSLAAGMEADGHRIPRGSTEAVVNRNC</sequence>
<accession>A0AAV9H1G9</accession>